<dbReference type="PROSITE" id="PS00028">
    <property type="entry name" value="ZINC_FINGER_C2H2_1"/>
    <property type="match status" value="1"/>
</dbReference>
<keyword evidence="3" id="KW-1185">Reference proteome</keyword>
<feature type="domain" description="C2H2-type" evidence="1">
    <location>
        <begin position="5"/>
        <end position="28"/>
    </location>
</feature>
<dbReference type="AlphaFoldDB" id="A0A9E7U5M6"/>
<name>A0A9E7U5M6_9EURY</name>
<evidence type="ECO:0000313" key="3">
    <source>
        <dbReference type="Proteomes" id="UP001057580"/>
    </source>
</evidence>
<accession>A0A9E7U5M6</accession>
<proteinExistence type="predicted"/>
<dbReference type="EMBL" id="CP104003">
    <property type="protein sequence ID" value="UWM55560.1"/>
    <property type="molecule type" value="Genomic_DNA"/>
</dbReference>
<dbReference type="GeneID" id="74941669"/>
<dbReference type="KEGG" id="ssai:N0B31_04565"/>
<sequence length="51" mass="6179">MAHHHRCNLCGKDFDESTELEDHVERRHPKADVHWWVVAEDPERELQFEGR</sequence>
<reference evidence="2" key="1">
    <citation type="submission" date="2022-09" db="EMBL/GenBank/DDBJ databases">
        <title>Diverse halophilic archaea isolated from saline environments.</title>
        <authorList>
            <person name="Cui H.-L."/>
        </authorList>
    </citation>
    <scope>NUCLEOTIDE SEQUENCE</scope>
    <source>
        <strain evidence="2">ZS-35-S2</strain>
    </source>
</reference>
<dbReference type="Proteomes" id="UP001057580">
    <property type="component" value="Chromosome"/>
</dbReference>
<dbReference type="RefSeq" id="WP_260594660.1">
    <property type="nucleotide sequence ID" value="NZ_CP104003.1"/>
</dbReference>
<dbReference type="Gene3D" id="3.30.160.60">
    <property type="entry name" value="Classic Zinc Finger"/>
    <property type="match status" value="1"/>
</dbReference>
<dbReference type="InterPro" id="IPR013087">
    <property type="entry name" value="Znf_C2H2_type"/>
</dbReference>
<dbReference type="PROSITE" id="PS50157">
    <property type="entry name" value="ZINC_FINGER_C2H2_2"/>
    <property type="match status" value="1"/>
</dbReference>
<protein>
    <recommendedName>
        <fullName evidence="1">C2H2-type domain-containing protein</fullName>
    </recommendedName>
</protein>
<evidence type="ECO:0000259" key="1">
    <source>
        <dbReference type="PROSITE" id="PS50157"/>
    </source>
</evidence>
<organism evidence="2 3">
    <name type="scientific">Salinirubellus salinus</name>
    <dbReference type="NCBI Taxonomy" id="1364945"/>
    <lineage>
        <taxon>Archaea</taxon>
        <taxon>Methanobacteriati</taxon>
        <taxon>Methanobacteriota</taxon>
        <taxon>Stenosarchaea group</taxon>
        <taxon>Halobacteria</taxon>
        <taxon>Halobacteriales</taxon>
        <taxon>Natronomonadaceae</taxon>
        <taxon>Salinirubellus</taxon>
    </lineage>
</organism>
<evidence type="ECO:0000313" key="2">
    <source>
        <dbReference type="EMBL" id="UWM55560.1"/>
    </source>
</evidence>
<gene>
    <name evidence="2" type="ORF">N0B31_04565</name>
</gene>